<evidence type="ECO:0000313" key="2">
    <source>
        <dbReference type="Proteomes" id="UP001172155"/>
    </source>
</evidence>
<dbReference type="EMBL" id="JAUKUD010000002">
    <property type="protein sequence ID" value="KAK0750808.1"/>
    <property type="molecule type" value="Genomic_DNA"/>
</dbReference>
<protein>
    <recommendedName>
        <fullName evidence="3">EthD domain-containing protein</fullName>
    </recommendedName>
</protein>
<proteinExistence type="predicted"/>
<evidence type="ECO:0000313" key="1">
    <source>
        <dbReference type="EMBL" id="KAK0750808.1"/>
    </source>
</evidence>
<keyword evidence="2" id="KW-1185">Reference proteome</keyword>
<comment type="caution">
    <text evidence="1">The sequence shown here is derived from an EMBL/GenBank/DDBJ whole genome shotgun (WGS) entry which is preliminary data.</text>
</comment>
<dbReference type="SUPFAM" id="SSF54909">
    <property type="entry name" value="Dimeric alpha+beta barrel"/>
    <property type="match status" value="1"/>
</dbReference>
<dbReference type="Proteomes" id="UP001172155">
    <property type="component" value="Unassembled WGS sequence"/>
</dbReference>
<dbReference type="AlphaFoldDB" id="A0AA40K9C8"/>
<reference evidence="1" key="1">
    <citation type="submission" date="2023-06" db="EMBL/GenBank/DDBJ databases">
        <title>Genome-scale phylogeny and comparative genomics of the fungal order Sordariales.</title>
        <authorList>
            <consortium name="Lawrence Berkeley National Laboratory"/>
            <person name="Hensen N."/>
            <person name="Bonometti L."/>
            <person name="Westerberg I."/>
            <person name="Brannstrom I.O."/>
            <person name="Guillou S."/>
            <person name="Cros-Aarteil S."/>
            <person name="Calhoun S."/>
            <person name="Haridas S."/>
            <person name="Kuo A."/>
            <person name="Mondo S."/>
            <person name="Pangilinan J."/>
            <person name="Riley R."/>
            <person name="LaButti K."/>
            <person name="Andreopoulos B."/>
            <person name="Lipzen A."/>
            <person name="Chen C."/>
            <person name="Yanf M."/>
            <person name="Daum C."/>
            <person name="Ng V."/>
            <person name="Clum A."/>
            <person name="Steindorff A."/>
            <person name="Ohm R."/>
            <person name="Martin F."/>
            <person name="Silar P."/>
            <person name="Natvig D."/>
            <person name="Lalanne C."/>
            <person name="Gautier V."/>
            <person name="Ament-velasquez S.L."/>
            <person name="Kruys A."/>
            <person name="Hutchinson M.I."/>
            <person name="Powell A.J."/>
            <person name="Barry K."/>
            <person name="Miller A.N."/>
            <person name="Grigoriev I.V."/>
            <person name="Debuchy R."/>
            <person name="Gladieux P."/>
            <person name="Thoren M.H."/>
            <person name="Johannesson H."/>
        </authorList>
    </citation>
    <scope>NUCLEOTIDE SEQUENCE</scope>
    <source>
        <strain evidence="1">SMH3187-1</strain>
    </source>
</reference>
<evidence type="ECO:0008006" key="3">
    <source>
        <dbReference type="Google" id="ProtNLM"/>
    </source>
</evidence>
<accession>A0AA40K9C8</accession>
<name>A0AA40K9C8_9PEZI</name>
<sequence length="142" mass="15230">MATTTPSPPSPLRLVLVQSCIRPSPPAPELSPATFHEWYDTVHVPDLLQTPGVRSAARYAAVTSPDDGAGGNDGSFPFIALYPSIDRAWLTSPTCEFLRVPFHHPMLPGPGHFVFDVADFAMGAYVVRATAGEGGGTPGRWW</sequence>
<organism evidence="1 2">
    <name type="scientific">Schizothecium vesticola</name>
    <dbReference type="NCBI Taxonomy" id="314040"/>
    <lineage>
        <taxon>Eukaryota</taxon>
        <taxon>Fungi</taxon>
        <taxon>Dikarya</taxon>
        <taxon>Ascomycota</taxon>
        <taxon>Pezizomycotina</taxon>
        <taxon>Sordariomycetes</taxon>
        <taxon>Sordariomycetidae</taxon>
        <taxon>Sordariales</taxon>
        <taxon>Schizotheciaceae</taxon>
        <taxon>Schizothecium</taxon>
    </lineage>
</organism>
<gene>
    <name evidence="1" type="ORF">B0T18DRAFT_387036</name>
</gene>
<dbReference type="InterPro" id="IPR011008">
    <property type="entry name" value="Dimeric_a/b-barrel"/>
</dbReference>